<dbReference type="EMBL" id="JABMCC010000121">
    <property type="protein sequence ID" value="NUU57961.1"/>
    <property type="molecule type" value="Genomic_DNA"/>
</dbReference>
<proteinExistence type="predicted"/>
<dbReference type="RefSeq" id="WP_175383513.1">
    <property type="nucleotide sequence ID" value="NZ_CBCRYD010000038.1"/>
</dbReference>
<keyword evidence="1" id="KW-0812">Transmembrane</keyword>
<protein>
    <submittedName>
        <fullName evidence="2">Uncharacterized protein</fullName>
    </submittedName>
</protein>
<evidence type="ECO:0000313" key="2">
    <source>
        <dbReference type="EMBL" id="NUU57961.1"/>
    </source>
</evidence>
<reference evidence="2 3" key="1">
    <citation type="submission" date="2020-05" db="EMBL/GenBank/DDBJ databases">
        <title>Genome Sequencing of Type Strains.</title>
        <authorList>
            <person name="Lemaire J.F."/>
            <person name="Inderbitzin P."/>
            <person name="Gregorio O.A."/>
            <person name="Collins S.B."/>
            <person name="Wespe N."/>
            <person name="Knight-Connoni V."/>
        </authorList>
    </citation>
    <scope>NUCLEOTIDE SEQUENCE [LARGE SCALE GENOMIC DNA]</scope>
    <source>
        <strain evidence="2 3">DSM 19942</strain>
    </source>
</reference>
<feature type="transmembrane region" description="Helical" evidence="1">
    <location>
        <begin position="132"/>
        <end position="151"/>
    </location>
</feature>
<name>A0ABX2MV69_9BACL</name>
<keyword evidence="1" id="KW-1133">Transmembrane helix</keyword>
<keyword evidence="3" id="KW-1185">Reference proteome</keyword>
<sequence length="154" mass="17260">MNVILNKEPDKRRINVAMLMYLVLMILFYGIYVSLESDRIAQSQQWTSGGSISDQAIESMSQLGRWTSITELLFLVLFILVMIIMITRYRRNVGRLLPFALWNVALFVGVGAVSLVGSQVTSMSVGNLAQPIIVPAFLLAALFIYVVWGLMKRG</sequence>
<evidence type="ECO:0000256" key="1">
    <source>
        <dbReference type="SAM" id="Phobius"/>
    </source>
</evidence>
<accession>A0ABX2MV69</accession>
<organism evidence="2 3">
    <name type="scientific">Paenibacillus taichungensis</name>
    <dbReference type="NCBI Taxonomy" id="484184"/>
    <lineage>
        <taxon>Bacteria</taxon>
        <taxon>Bacillati</taxon>
        <taxon>Bacillota</taxon>
        <taxon>Bacilli</taxon>
        <taxon>Bacillales</taxon>
        <taxon>Paenibacillaceae</taxon>
        <taxon>Paenibacillus</taxon>
    </lineage>
</organism>
<comment type="caution">
    <text evidence="2">The sequence shown here is derived from an EMBL/GenBank/DDBJ whole genome shotgun (WGS) entry which is preliminary data.</text>
</comment>
<feature type="transmembrane region" description="Helical" evidence="1">
    <location>
        <begin position="99"/>
        <end position="120"/>
    </location>
</feature>
<evidence type="ECO:0000313" key="3">
    <source>
        <dbReference type="Proteomes" id="UP000577724"/>
    </source>
</evidence>
<feature type="transmembrane region" description="Helical" evidence="1">
    <location>
        <begin position="69"/>
        <end position="87"/>
    </location>
</feature>
<dbReference type="GeneID" id="97134637"/>
<dbReference type="Proteomes" id="UP000577724">
    <property type="component" value="Unassembled WGS sequence"/>
</dbReference>
<gene>
    <name evidence="2" type="ORF">HP548_28170</name>
</gene>
<feature type="transmembrane region" description="Helical" evidence="1">
    <location>
        <begin position="16"/>
        <end position="35"/>
    </location>
</feature>
<keyword evidence="1" id="KW-0472">Membrane</keyword>